<organism evidence="2 3">
    <name type="scientific">Symbiodinium pilosum</name>
    <name type="common">Dinoflagellate</name>
    <dbReference type="NCBI Taxonomy" id="2952"/>
    <lineage>
        <taxon>Eukaryota</taxon>
        <taxon>Sar</taxon>
        <taxon>Alveolata</taxon>
        <taxon>Dinophyceae</taxon>
        <taxon>Suessiales</taxon>
        <taxon>Symbiodiniaceae</taxon>
        <taxon>Symbiodinium</taxon>
    </lineage>
</organism>
<name>A0A812VIF2_SYMPI</name>
<protein>
    <submittedName>
        <fullName evidence="2">NNT protein</fullName>
    </submittedName>
</protein>
<gene>
    <name evidence="2" type="primary">NNT</name>
    <name evidence="2" type="ORF">SPIL2461_LOCUS16969</name>
</gene>
<evidence type="ECO:0000313" key="2">
    <source>
        <dbReference type="EMBL" id="CAE7640986.1"/>
    </source>
</evidence>
<sequence>MLDKIVQCVSSRNCLNNTSRVHLFGVGVEGGQASLPNAICGPVGGSDPASAPTAGGSQATVMASPAKRVKFSSVIDQLDETETNTMSQKELDQAYANHIEIKGAEPPSEAEPTSDQIAALKQRVVDRIFSVLTPFGRRLQKQMKARSWVLQSDGTFKGLDIPGPPSFDAWAARWKVYRSALFVLRYPPDAPGQNPKQVVTAAALKEYSDRISKLIAEFPETWHLVMQSEDRCRGEMFERYRRQAATGRLPMAIDFDGATPLDWFMSQQKAEDVNVPSGSKQALANDLGNPEVQNGGGAKRRRWLRLSALQAQSVTQRVEVGHPKKWGNMYVSNQDGKELCFRFSKGGPNACREPCKDGRIQGCQYCLGKHPNSQYTSPLAQQAKGDGQQGAGEGQVTGPSRPDAGPVSGHAGFSKAVKDVAGDVAEVMEPLAKEAVKRVDRTHLAFMCKSFTLARRTDSHGAVDIIRSDRHPLGWGHPLAEQVNKLAERVAALRHIILEAGGSFSLEHPWDSFAWDHPALRKILKVDAVLLNQCAYGAESVKPTAIVSNARWILTVKGMCKEVAPHYHLKRGLTGKVFDPNVTKVLDAMVLSFDPHV</sequence>
<dbReference type="EMBL" id="CAJNIZ010042861">
    <property type="protein sequence ID" value="CAE7640986.1"/>
    <property type="molecule type" value="Genomic_DNA"/>
</dbReference>
<proteinExistence type="predicted"/>
<keyword evidence="3" id="KW-1185">Reference proteome</keyword>
<dbReference type="OrthoDB" id="447121at2759"/>
<evidence type="ECO:0000313" key="3">
    <source>
        <dbReference type="Proteomes" id="UP000649617"/>
    </source>
</evidence>
<feature type="region of interest" description="Disordered" evidence="1">
    <location>
        <begin position="279"/>
        <end position="298"/>
    </location>
</feature>
<reference evidence="2" key="1">
    <citation type="submission" date="2021-02" db="EMBL/GenBank/DDBJ databases">
        <authorList>
            <person name="Dougan E. K."/>
            <person name="Rhodes N."/>
            <person name="Thang M."/>
            <person name="Chan C."/>
        </authorList>
    </citation>
    <scope>NUCLEOTIDE SEQUENCE</scope>
</reference>
<evidence type="ECO:0000256" key="1">
    <source>
        <dbReference type="SAM" id="MobiDB-lite"/>
    </source>
</evidence>
<accession>A0A812VIF2</accession>
<dbReference type="AlphaFoldDB" id="A0A812VIF2"/>
<dbReference type="Proteomes" id="UP000649617">
    <property type="component" value="Unassembled WGS sequence"/>
</dbReference>
<comment type="caution">
    <text evidence="2">The sequence shown here is derived from an EMBL/GenBank/DDBJ whole genome shotgun (WGS) entry which is preliminary data.</text>
</comment>
<feature type="region of interest" description="Disordered" evidence="1">
    <location>
        <begin position="377"/>
        <end position="410"/>
    </location>
</feature>